<dbReference type="NCBIfam" id="NF004014">
    <property type="entry name" value="PRK05477.1-4"/>
    <property type="match status" value="1"/>
</dbReference>
<dbReference type="GO" id="GO:0005739">
    <property type="term" value="C:mitochondrion"/>
    <property type="evidence" value="ECO:0007669"/>
    <property type="project" value="UniProtKB-SubCell"/>
</dbReference>
<comment type="similarity">
    <text evidence="1 7">Belongs to the GatB/GatE family. GatB subfamily.</text>
</comment>
<dbReference type="InterPro" id="IPR018027">
    <property type="entry name" value="Asn/Gln_amidotransferase"/>
</dbReference>
<dbReference type="SMART" id="SM00845">
    <property type="entry name" value="GatB_Yqey"/>
    <property type="match status" value="1"/>
</dbReference>
<dbReference type="PANTHER" id="PTHR11659">
    <property type="entry name" value="GLUTAMYL-TRNA GLN AMIDOTRANSFERASE SUBUNIT B MITOCHONDRIAL AND PROKARYOTIC PET112-RELATED"/>
    <property type="match status" value="1"/>
</dbReference>
<dbReference type="PROSITE" id="PS01234">
    <property type="entry name" value="GATB"/>
    <property type="match status" value="1"/>
</dbReference>
<dbReference type="Pfam" id="PF02637">
    <property type="entry name" value="GatB_Yqey"/>
    <property type="match status" value="1"/>
</dbReference>
<evidence type="ECO:0000256" key="4">
    <source>
        <dbReference type="ARBA" id="ARBA00022840"/>
    </source>
</evidence>
<keyword evidence="11" id="KW-1185">Reference proteome</keyword>
<dbReference type="Proteomes" id="UP000812966">
    <property type="component" value="Unassembled WGS sequence"/>
</dbReference>
<organism evidence="10 11">
    <name type="scientific">Filobasidium floriforme</name>
    <dbReference type="NCBI Taxonomy" id="5210"/>
    <lineage>
        <taxon>Eukaryota</taxon>
        <taxon>Fungi</taxon>
        <taxon>Dikarya</taxon>
        <taxon>Basidiomycota</taxon>
        <taxon>Agaricomycotina</taxon>
        <taxon>Tremellomycetes</taxon>
        <taxon>Filobasidiales</taxon>
        <taxon>Filobasidiaceae</taxon>
        <taxon>Filobasidium</taxon>
    </lineage>
</organism>
<dbReference type="OrthoDB" id="1722066at2759"/>
<dbReference type="GO" id="GO:0005524">
    <property type="term" value="F:ATP binding"/>
    <property type="evidence" value="ECO:0007669"/>
    <property type="project" value="UniProtKB-KW"/>
</dbReference>
<dbReference type="PANTHER" id="PTHR11659:SF0">
    <property type="entry name" value="GLUTAMYL-TRNA(GLN) AMIDOTRANSFERASE SUBUNIT B, MITOCHONDRIAL"/>
    <property type="match status" value="1"/>
</dbReference>
<dbReference type="GO" id="GO:0050567">
    <property type="term" value="F:glutaminyl-tRNA synthase (glutamine-hydrolyzing) activity"/>
    <property type="evidence" value="ECO:0007669"/>
    <property type="project" value="UniProtKB-UniRule"/>
</dbReference>
<dbReference type="SUPFAM" id="SSF89095">
    <property type="entry name" value="GatB/YqeY motif"/>
    <property type="match status" value="1"/>
</dbReference>
<dbReference type="InterPro" id="IPR003789">
    <property type="entry name" value="Asn/Gln_tRNA_amidoTrase-B-like"/>
</dbReference>
<dbReference type="GO" id="GO:0030956">
    <property type="term" value="C:glutamyl-tRNA(Gln) amidotransferase complex"/>
    <property type="evidence" value="ECO:0007669"/>
    <property type="project" value="UniProtKB-UniRule"/>
</dbReference>
<dbReference type="InterPro" id="IPR017959">
    <property type="entry name" value="Asn/Gln-tRNA_amidoTrfase_suB/E"/>
</dbReference>
<sequence>MQSLPRPAGSIIRLTRALRHPRSIRILARNARPASPSSARLASSSNIIPSSRHLYRDSSSTPARNYSSAAAHQSRTLGETSTAPPPVSEPGLEGWETVIGLEIHAQIRTDHKLFSASRTSFEEEPNTNVVPFDAGFPGTLPVLNRQAVDLTVSTALALNCTINPRSTFDRKHYFYHDIPASYQITQHYNPIATEGKIELSPDLDPTLDRDVTVRIQQIQIEQDTAKTTKLADGSTHIDLNRAGMGLMEIVTEADMRSPKEAGAFIRKLQALLRRIKASDGDMEKGSMRVDANVSIHRTGTPFGTRCEIKNLNSVRFMMAALDNERRRHLKHYLDKPDVPLRQETRGFDEAKGETFTLRTKEEAEDYRYMPDGNLGPIVILPGYLESIRRSLPELPDDVRRRLPEQYGVSLADTEVLLSMDDVEGSGVAYFEEVVGNDQSRDGKQAVNWIVNELLGRLARKNEIWTWDRVPPQTLSSLLALVETGEMTGTAAKNLLKHLLEQATITADTDIKLLATQMGLVAAGDSGADTLAELCRAVIEKLPAEAESVRKGKEKVVMRLVGQVMKDSKGTADAKKAREVLLSMLVGEASS</sequence>
<evidence type="ECO:0000256" key="6">
    <source>
        <dbReference type="ARBA" id="ARBA00047913"/>
    </source>
</evidence>
<dbReference type="InterPro" id="IPR014746">
    <property type="entry name" value="Gln_synth/guanido_kin_cat_dom"/>
</dbReference>
<evidence type="ECO:0000256" key="8">
    <source>
        <dbReference type="SAM" id="MobiDB-lite"/>
    </source>
</evidence>
<feature type="compositionally biased region" description="Polar residues" evidence="8">
    <location>
        <begin position="57"/>
        <end position="82"/>
    </location>
</feature>
<evidence type="ECO:0000256" key="2">
    <source>
        <dbReference type="ARBA" id="ARBA00022598"/>
    </source>
</evidence>
<dbReference type="InterPro" id="IPR023168">
    <property type="entry name" value="GatB_Yqey_C_2"/>
</dbReference>
<dbReference type="Gene3D" id="1.10.10.410">
    <property type="match status" value="1"/>
</dbReference>
<evidence type="ECO:0000259" key="9">
    <source>
        <dbReference type="SMART" id="SM00845"/>
    </source>
</evidence>
<feature type="domain" description="Asn/Gln amidotransferase" evidence="9">
    <location>
        <begin position="428"/>
        <end position="584"/>
    </location>
</feature>
<gene>
    <name evidence="10" type="ORF">FFLO_01871</name>
</gene>
<dbReference type="NCBIfam" id="NF004012">
    <property type="entry name" value="PRK05477.1-2"/>
    <property type="match status" value="1"/>
</dbReference>
<evidence type="ECO:0000256" key="7">
    <source>
        <dbReference type="HAMAP-Rule" id="MF_03147"/>
    </source>
</evidence>
<keyword evidence="2 7" id="KW-0436">Ligase</keyword>
<comment type="caution">
    <text evidence="10">The sequence shown here is derived from an EMBL/GenBank/DDBJ whole genome shotgun (WGS) entry which is preliminary data.</text>
</comment>
<comment type="subcellular location">
    <subcellularLocation>
        <location evidence="7">Mitochondrion</location>
    </subcellularLocation>
</comment>
<dbReference type="InterPro" id="IPR017958">
    <property type="entry name" value="Gln-tRNA_amidoTrfase_suB_CS"/>
</dbReference>
<dbReference type="InterPro" id="IPR004413">
    <property type="entry name" value="GatB"/>
</dbReference>
<dbReference type="SUPFAM" id="SSF55931">
    <property type="entry name" value="Glutamine synthetase/guanido kinase"/>
    <property type="match status" value="1"/>
</dbReference>
<comment type="subunit">
    <text evidence="7">Subunit of the heterotrimeric GatCAB amidotransferase (AdT) complex, composed of A, B and C subunits.</text>
</comment>
<dbReference type="EC" id="6.3.5.-" evidence="7"/>
<evidence type="ECO:0000256" key="3">
    <source>
        <dbReference type="ARBA" id="ARBA00022741"/>
    </source>
</evidence>
<dbReference type="GO" id="GO:0070681">
    <property type="term" value="P:glutaminyl-tRNAGln biosynthesis via transamidation"/>
    <property type="evidence" value="ECO:0007669"/>
    <property type="project" value="UniProtKB-UniRule"/>
</dbReference>
<keyword evidence="4 7" id="KW-0067">ATP-binding</keyword>
<keyword evidence="7" id="KW-0496">Mitochondrion</keyword>
<dbReference type="HAMAP" id="MF_00121">
    <property type="entry name" value="GatB"/>
    <property type="match status" value="1"/>
</dbReference>
<name>A0A8K0NRX4_9TREE</name>
<evidence type="ECO:0000256" key="1">
    <source>
        <dbReference type="ARBA" id="ARBA00005306"/>
    </source>
</evidence>
<keyword evidence="3 7" id="KW-0547">Nucleotide-binding</keyword>
<comment type="function">
    <text evidence="7">Allows the formation of correctly charged Gln-tRNA(Gln) through the transamidation of misacylated Glu-tRNA(Gln) in the mitochondria. The reaction takes place in the presence of glutamine and ATP through an activated gamma-phospho-Glu-tRNA(Gln).</text>
</comment>
<dbReference type="InterPro" id="IPR006075">
    <property type="entry name" value="Asn/Gln-tRNA_Trfase_suB/E_cat"/>
</dbReference>
<accession>A0A8K0NRX4</accession>
<dbReference type="Pfam" id="PF02934">
    <property type="entry name" value="GatB_N"/>
    <property type="match status" value="1"/>
</dbReference>
<reference evidence="10" key="1">
    <citation type="submission" date="2020-04" db="EMBL/GenBank/DDBJ databases">
        <title>Analysis of mating type loci in Filobasidium floriforme.</title>
        <authorList>
            <person name="Nowrousian M."/>
        </authorList>
    </citation>
    <scope>NUCLEOTIDE SEQUENCE</scope>
    <source>
        <strain evidence="10">CBS 6242</strain>
    </source>
</reference>
<dbReference type="AlphaFoldDB" id="A0A8K0NRX4"/>
<dbReference type="GO" id="GO:0032543">
    <property type="term" value="P:mitochondrial translation"/>
    <property type="evidence" value="ECO:0007669"/>
    <property type="project" value="UniProtKB-UniRule"/>
</dbReference>
<proteinExistence type="inferred from homology"/>
<feature type="region of interest" description="Disordered" evidence="8">
    <location>
        <begin position="52"/>
        <end position="91"/>
    </location>
</feature>
<evidence type="ECO:0000313" key="10">
    <source>
        <dbReference type="EMBL" id="KAG7562711.1"/>
    </source>
</evidence>
<evidence type="ECO:0000313" key="11">
    <source>
        <dbReference type="Proteomes" id="UP000812966"/>
    </source>
</evidence>
<evidence type="ECO:0000256" key="5">
    <source>
        <dbReference type="ARBA" id="ARBA00022917"/>
    </source>
</evidence>
<protein>
    <recommendedName>
        <fullName evidence="7">Glutamyl-tRNA(Gln) amidotransferase subunit B, mitochondrial</fullName>
        <shortName evidence="7">Glu-AdT subunit B</shortName>
        <ecNumber evidence="7">6.3.5.-</ecNumber>
    </recommendedName>
</protein>
<dbReference type="EMBL" id="JABELV010000027">
    <property type="protein sequence ID" value="KAG7562711.1"/>
    <property type="molecule type" value="Genomic_DNA"/>
</dbReference>
<keyword evidence="5 7" id="KW-0648">Protein biosynthesis</keyword>
<dbReference type="NCBIfam" id="TIGR00133">
    <property type="entry name" value="gatB"/>
    <property type="match status" value="1"/>
</dbReference>
<comment type="catalytic activity">
    <reaction evidence="6 7">
        <text>L-glutamyl-tRNA(Gln) + L-glutamine + ATP + H2O = L-glutaminyl-tRNA(Gln) + L-glutamate + ADP + phosphate + H(+)</text>
        <dbReference type="Rhea" id="RHEA:17521"/>
        <dbReference type="Rhea" id="RHEA-COMP:9681"/>
        <dbReference type="Rhea" id="RHEA-COMP:9684"/>
        <dbReference type="ChEBI" id="CHEBI:15377"/>
        <dbReference type="ChEBI" id="CHEBI:15378"/>
        <dbReference type="ChEBI" id="CHEBI:29985"/>
        <dbReference type="ChEBI" id="CHEBI:30616"/>
        <dbReference type="ChEBI" id="CHEBI:43474"/>
        <dbReference type="ChEBI" id="CHEBI:58359"/>
        <dbReference type="ChEBI" id="CHEBI:78520"/>
        <dbReference type="ChEBI" id="CHEBI:78521"/>
        <dbReference type="ChEBI" id="CHEBI:456216"/>
    </reaction>
</comment>